<evidence type="ECO:0000256" key="2">
    <source>
        <dbReference type="SAM" id="Phobius"/>
    </source>
</evidence>
<dbReference type="STRING" id="36818.BGK67_30805"/>
<dbReference type="AlphaFoldDB" id="A0A1E5Q055"/>
<dbReference type="OrthoDB" id="4293900at2"/>
<sequence>MSDAYRSPDSTGPTTQPAHASAPAPGTARNGMAVAALVTGIASLLLLWLWFVGIPLALVAIGLGIAALRRARGGAGGRGMAITGLTLGAVTVVIAGILVAVGVSLLNSDEGKDLRSCLDKAQTQQEQQACTNRFNDDVDD</sequence>
<dbReference type="Proteomes" id="UP000095705">
    <property type="component" value="Unassembled WGS sequence"/>
</dbReference>
<feature type="transmembrane region" description="Helical" evidence="2">
    <location>
        <begin position="47"/>
        <end position="68"/>
    </location>
</feature>
<dbReference type="EMBL" id="MEHK01000001">
    <property type="protein sequence ID" value="OEJ35123.1"/>
    <property type="molecule type" value="Genomic_DNA"/>
</dbReference>
<protein>
    <recommendedName>
        <fullName evidence="3">DUF4190 domain-containing protein</fullName>
    </recommendedName>
</protein>
<evidence type="ECO:0000256" key="1">
    <source>
        <dbReference type="SAM" id="MobiDB-lite"/>
    </source>
</evidence>
<feature type="domain" description="DUF4190" evidence="3">
    <location>
        <begin position="32"/>
        <end position="97"/>
    </location>
</feature>
<keyword evidence="2" id="KW-0812">Transmembrane</keyword>
<organism evidence="4 5">
    <name type="scientific">Streptomyces subrutilus</name>
    <dbReference type="NCBI Taxonomy" id="36818"/>
    <lineage>
        <taxon>Bacteria</taxon>
        <taxon>Bacillati</taxon>
        <taxon>Actinomycetota</taxon>
        <taxon>Actinomycetes</taxon>
        <taxon>Kitasatosporales</taxon>
        <taxon>Streptomycetaceae</taxon>
        <taxon>Streptomyces</taxon>
    </lineage>
</organism>
<evidence type="ECO:0000313" key="5">
    <source>
        <dbReference type="Proteomes" id="UP000095705"/>
    </source>
</evidence>
<dbReference type="RefSeq" id="WP_069923310.1">
    <property type="nucleotide sequence ID" value="NZ_MEHK01000001.1"/>
</dbReference>
<feature type="region of interest" description="Disordered" evidence="1">
    <location>
        <begin position="1"/>
        <end position="25"/>
    </location>
</feature>
<dbReference type="InterPro" id="IPR025241">
    <property type="entry name" value="DUF4190"/>
</dbReference>
<name>A0A1E5Q055_9ACTN</name>
<gene>
    <name evidence="4" type="ORF">BGK67_30805</name>
</gene>
<keyword evidence="2" id="KW-0472">Membrane</keyword>
<comment type="caution">
    <text evidence="4">The sequence shown here is derived from an EMBL/GenBank/DDBJ whole genome shotgun (WGS) entry which is preliminary data.</text>
</comment>
<proteinExistence type="predicted"/>
<feature type="compositionally biased region" description="Polar residues" evidence="1">
    <location>
        <begin position="8"/>
        <end position="18"/>
    </location>
</feature>
<keyword evidence="2" id="KW-1133">Transmembrane helix</keyword>
<accession>A0A1E5Q055</accession>
<evidence type="ECO:0000259" key="3">
    <source>
        <dbReference type="Pfam" id="PF13828"/>
    </source>
</evidence>
<keyword evidence="5" id="KW-1185">Reference proteome</keyword>
<reference evidence="4 5" key="1">
    <citation type="submission" date="2016-08" db="EMBL/GenBank/DDBJ databases">
        <title>The complete genome of Streptomyces subrutilus 10-1-1.</title>
        <authorList>
            <person name="Chen X."/>
        </authorList>
    </citation>
    <scope>NUCLEOTIDE SEQUENCE [LARGE SCALE GENOMIC DNA]</scope>
    <source>
        <strain evidence="4 5">10-1-1</strain>
    </source>
</reference>
<feature type="transmembrane region" description="Helical" evidence="2">
    <location>
        <begin position="80"/>
        <end position="106"/>
    </location>
</feature>
<evidence type="ECO:0000313" key="4">
    <source>
        <dbReference type="EMBL" id="OEJ35123.1"/>
    </source>
</evidence>
<dbReference type="Pfam" id="PF13828">
    <property type="entry name" value="DUF4190"/>
    <property type="match status" value="1"/>
</dbReference>